<feature type="transmembrane region" description="Helical" evidence="6">
    <location>
        <begin position="396"/>
        <end position="418"/>
    </location>
</feature>
<feature type="transmembrane region" description="Helical" evidence="6">
    <location>
        <begin position="197"/>
        <end position="218"/>
    </location>
</feature>
<feature type="transmembrane region" description="Helical" evidence="6">
    <location>
        <begin position="171"/>
        <end position="190"/>
    </location>
</feature>
<comment type="subcellular location">
    <subcellularLocation>
        <location evidence="1">Cell membrane</location>
        <topology evidence="1">Multi-pass membrane protein</topology>
    </subcellularLocation>
</comment>
<dbReference type="PANTHER" id="PTHR30252:SF4">
    <property type="entry name" value="CARBON STARVATION"/>
    <property type="match status" value="1"/>
</dbReference>
<evidence type="ECO:0000256" key="2">
    <source>
        <dbReference type="ARBA" id="ARBA00022475"/>
    </source>
</evidence>
<evidence type="ECO:0000259" key="7">
    <source>
        <dbReference type="Pfam" id="PF02554"/>
    </source>
</evidence>
<dbReference type="PANTHER" id="PTHR30252">
    <property type="entry name" value="INNER MEMBRANE PEPTIDE TRANSPORTER"/>
    <property type="match status" value="1"/>
</dbReference>
<evidence type="ECO:0000256" key="6">
    <source>
        <dbReference type="SAM" id="Phobius"/>
    </source>
</evidence>
<gene>
    <name evidence="8" type="ORF">MNB_SV-5-1510</name>
</gene>
<feature type="domain" description="CstA N-terminal" evidence="7">
    <location>
        <begin position="166"/>
        <end position="291"/>
    </location>
</feature>
<dbReference type="GO" id="GO:0005886">
    <property type="term" value="C:plasma membrane"/>
    <property type="evidence" value="ECO:0007669"/>
    <property type="project" value="UniProtKB-SubCell"/>
</dbReference>
<feature type="transmembrane region" description="Helical" evidence="6">
    <location>
        <begin position="238"/>
        <end position="256"/>
    </location>
</feature>
<evidence type="ECO:0000256" key="1">
    <source>
        <dbReference type="ARBA" id="ARBA00004651"/>
    </source>
</evidence>
<organism evidence="8">
    <name type="scientific">hydrothermal vent metagenome</name>
    <dbReference type="NCBI Taxonomy" id="652676"/>
    <lineage>
        <taxon>unclassified sequences</taxon>
        <taxon>metagenomes</taxon>
        <taxon>ecological metagenomes</taxon>
    </lineage>
</organism>
<dbReference type="GO" id="GO:0009267">
    <property type="term" value="P:cellular response to starvation"/>
    <property type="evidence" value="ECO:0007669"/>
    <property type="project" value="InterPro"/>
</dbReference>
<dbReference type="Pfam" id="PF02554">
    <property type="entry name" value="CstA"/>
    <property type="match status" value="3"/>
</dbReference>
<dbReference type="AlphaFoldDB" id="A0A1W1EEP1"/>
<feature type="domain" description="CstA N-terminal" evidence="7">
    <location>
        <begin position="4"/>
        <end position="143"/>
    </location>
</feature>
<dbReference type="EMBL" id="FPKX01000055">
    <property type="protein sequence ID" value="SFZ98527.1"/>
    <property type="molecule type" value="Genomic_DNA"/>
</dbReference>
<sequence length="489" mass="53009">MITFLSAIIILIIAYFVYGKFVEKVFGVDDNRPTPAYKQQDDVDYVPMDTKKVYLIQFLNIAGLGPIFGPILGALYGPAAFYWIVIGAIFAGGVHDYMSGMMSVRTQGKSIAEITGDYLGEPARYLMLTVSVVLLLFVGVVFIVGPAGLLANLSFTNDGHGVFEGTMFGETGIWIAMIFVYYFISTIVPIDKIIGKIYPFFGAVLMFMAFGIAGAMIYHGLDIPEITDASNFSHPNDIPIWPALFFTISCGAISGFHATQSPLMARTIKKESLGRTVFYGAMITEAVIAMIWAAVGMSFFPDGVSGLNDIIAKGGPGLVVNSVAVGYLGVIGGIIAILGVIVAPITSGDTAFRSIRLTISDRFGINQSKIINRLLIALPIFVLAYLITQIGFKSIWMYFSFSNQLLATITLWTATAFLYQHGRNFWIAALPALFMSGSVVGYLLTAKEFPFQFSQGTAFIAGGLTALAILFYLIKLATNRKVKCDPTGL</sequence>
<keyword evidence="5 6" id="KW-0472">Membrane</keyword>
<keyword evidence="2" id="KW-1003">Cell membrane</keyword>
<feature type="transmembrane region" description="Helical" evidence="6">
    <location>
        <begin position="425"/>
        <end position="444"/>
    </location>
</feature>
<evidence type="ECO:0000256" key="3">
    <source>
        <dbReference type="ARBA" id="ARBA00022692"/>
    </source>
</evidence>
<feature type="transmembrane region" description="Helical" evidence="6">
    <location>
        <begin position="125"/>
        <end position="151"/>
    </location>
</feature>
<accession>A0A1W1EEP1</accession>
<dbReference type="InterPro" id="IPR051605">
    <property type="entry name" value="CstA"/>
</dbReference>
<feature type="transmembrane region" description="Helical" evidence="6">
    <location>
        <begin position="324"/>
        <end position="346"/>
    </location>
</feature>
<evidence type="ECO:0000256" key="4">
    <source>
        <dbReference type="ARBA" id="ARBA00022989"/>
    </source>
</evidence>
<evidence type="ECO:0000256" key="5">
    <source>
        <dbReference type="ARBA" id="ARBA00023136"/>
    </source>
</evidence>
<reference evidence="8" key="1">
    <citation type="submission" date="2016-10" db="EMBL/GenBank/DDBJ databases">
        <authorList>
            <person name="de Groot N.N."/>
        </authorList>
    </citation>
    <scope>NUCLEOTIDE SEQUENCE</scope>
</reference>
<keyword evidence="3 6" id="KW-0812">Transmembrane</keyword>
<proteinExistence type="predicted"/>
<feature type="transmembrane region" description="Helical" evidence="6">
    <location>
        <begin position="80"/>
        <end position="104"/>
    </location>
</feature>
<name>A0A1W1EEP1_9ZZZZ</name>
<feature type="domain" description="CstA N-terminal" evidence="7">
    <location>
        <begin position="324"/>
        <end position="436"/>
    </location>
</feature>
<evidence type="ECO:0000313" key="8">
    <source>
        <dbReference type="EMBL" id="SFZ98527.1"/>
    </source>
</evidence>
<protein>
    <submittedName>
        <fullName evidence="8">Carbon starvation protein A</fullName>
    </submittedName>
</protein>
<feature type="transmembrane region" description="Helical" evidence="6">
    <location>
        <begin position="456"/>
        <end position="474"/>
    </location>
</feature>
<feature type="transmembrane region" description="Helical" evidence="6">
    <location>
        <begin position="370"/>
        <end position="390"/>
    </location>
</feature>
<dbReference type="InterPro" id="IPR003706">
    <property type="entry name" value="CstA_N"/>
</dbReference>
<feature type="transmembrane region" description="Helical" evidence="6">
    <location>
        <begin position="277"/>
        <end position="300"/>
    </location>
</feature>
<keyword evidence="4 6" id="KW-1133">Transmembrane helix</keyword>